<dbReference type="RefSeq" id="XP_025377394.1">
    <property type="nucleotide sequence ID" value="XM_025524430.1"/>
</dbReference>
<dbReference type="AlphaFoldDB" id="A0A316YMA5"/>
<accession>A0A316YMA5</accession>
<organism evidence="2 3">
    <name type="scientific">Acaromyces ingoldii</name>
    <dbReference type="NCBI Taxonomy" id="215250"/>
    <lineage>
        <taxon>Eukaryota</taxon>
        <taxon>Fungi</taxon>
        <taxon>Dikarya</taxon>
        <taxon>Basidiomycota</taxon>
        <taxon>Ustilaginomycotina</taxon>
        <taxon>Exobasidiomycetes</taxon>
        <taxon>Exobasidiales</taxon>
        <taxon>Cryptobasidiaceae</taxon>
        <taxon>Acaromyces</taxon>
    </lineage>
</organism>
<feature type="compositionally biased region" description="Basic and acidic residues" evidence="1">
    <location>
        <begin position="1"/>
        <end position="12"/>
    </location>
</feature>
<sequence>MASKDSVSKGDSRTQMNMDGTEHHARKRLPASADDSTNRKRQRSVSISSEAHQGRQASLKMSEEISEKEKGPVRFDEALSKELPLAMNVAAHSQASGTAAIRDVARADAEPLVPSKRDDDSKHLEFPDRDSSIWTCDYGRPDASTQIQGHRHNNPHINVYVAFADLPPYKDVLANGYRYRVADPFSVIYRLSNPLPRARNGRELFEKIEDFSFRYTGVLRQQYIEFLSSAPTFSPFSPAERITLVRDTHFGVKYDRRLKTYRAIIFLPETIHSKTAEFGLHFKPVIDSCSATVESVGSAISAHYITVRVAFHMHHMAPGDFALRLDQALGPRASVLNVWQRRVYGMGNSCDQASASGEYKVLVELIEDDGCPAHNVVQSAEELPRWIRLEQDEVELQYLHRRAYCTYCRSRSGPANYHVREDCDFAACATSLGPNINDAFAQACKPHYP</sequence>
<gene>
    <name evidence="2" type="ORF">FA10DRAFT_293806</name>
</gene>
<dbReference type="Proteomes" id="UP000245768">
    <property type="component" value="Unassembled WGS sequence"/>
</dbReference>
<evidence type="ECO:0000313" key="3">
    <source>
        <dbReference type="Proteomes" id="UP000245768"/>
    </source>
</evidence>
<dbReference type="EMBL" id="KZ819636">
    <property type="protein sequence ID" value="PWN90196.1"/>
    <property type="molecule type" value="Genomic_DNA"/>
</dbReference>
<evidence type="ECO:0000256" key="1">
    <source>
        <dbReference type="SAM" id="MobiDB-lite"/>
    </source>
</evidence>
<dbReference type="InParanoid" id="A0A316YMA5"/>
<dbReference type="GeneID" id="37046346"/>
<proteinExistence type="predicted"/>
<keyword evidence="3" id="KW-1185">Reference proteome</keyword>
<feature type="region of interest" description="Disordered" evidence="1">
    <location>
        <begin position="1"/>
        <end position="71"/>
    </location>
</feature>
<protein>
    <submittedName>
        <fullName evidence="2">Uncharacterized protein</fullName>
    </submittedName>
</protein>
<evidence type="ECO:0000313" key="2">
    <source>
        <dbReference type="EMBL" id="PWN90196.1"/>
    </source>
</evidence>
<reference evidence="2 3" key="1">
    <citation type="journal article" date="2018" name="Mol. Biol. Evol.">
        <title>Broad Genomic Sampling Reveals a Smut Pathogenic Ancestry of the Fungal Clade Ustilaginomycotina.</title>
        <authorList>
            <person name="Kijpornyongpan T."/>
            <person name="Mondo S.J."/>
            <person name="Barry K."/>
            <person name="Sandor L."/>
            <person name="Lee J."/>
            <person name="Lipzen A."/>
            <person name="Pangilinan J."/>
            <person name="LaButti K."/>
            <person name="Hainaut M."/>
            <person name="Henrissat B."/>
            <person name="Grigoriev I.V."/>
            <person name="Spatafora J.W."/>
            <person name="Aime M.C."/>
        </authorList>
    </citation>
    <scope>NUCLEOTIDE SEQUENCE [LARGE SCALE GENOMIC DNA]</scope>
    <source>
        <strain evidence="2 3">MCA 4198</strain>
    </source>
</reference>
<feature type="compositionally biased region" description="Basic and acidic residues" evidence="1">
    <location>
        <begin position="61"/>
        <end position="71"/>
    </location>
</feature>
<name>A0A316YMA5_9BASI</name>